<protein>
    <submittedName>
        <fullName evidence="2">Uncharacterized protein</fullName>
    </submittedName>
</protein>
<proteinExistence type="predicted"/>
<comment type="caution">
    <text evidence="2">The sequence shown here is derived from an EMBL/GenBank/DDBJ whole genome shotgun (WGS) entry which is preliminary data.</text>
</comment>
<evidence type="ECO:0000313" key="2">
    <source>
        <dbReference type="EMBL" id="MBB5030597.1"/>
    </source>
</evidence>
<evidence type="ECO:0000313" key="3">
    <source>
        <dbReference type="Proteomes" id="UP000590740"/>
    </source>
</evidence>
<reference evidence="2 3" key="1">
    <citation type="submission" date="2020-08" db="EMBL/GenBank/DDBJ databases">
        <title>Genomic Encyclopedia of Type Strains, Phase IV (KMG-IV): sequencing the most valuable type-strain genomes for metagenomic binning, comparative biology and taxonomic classification.</title>
        <authorList>
            <person name="Goeker M."/>
        </authorList>
    </citation>
    <scope>NUCLEOTIDE SEQUENCE [LARGE SCALE GENOMIC DNA]</scope>
    <source>
        <strain evidence="2 3">DSM 12252</strain>
    </source>
</reference>
<dbReference type="AlphaFoldDB" id="A0A7W7Y706"/>
<dbReference type="EMBL" id="JACHIG010000001">
    <property type="protein sequence ID" value="MBB5030597.1"/>
    <property type="molecule type" value="Genomic_DNA"/>
</dbReference>
<feature type="region of interest" description="Disordered" evidence="1">
    <location>
        <begin position="14"/>
        <end position="47"/>
    </location>
</feature>
<feature type="compositionally biased region" description="Low complexity" evidence="1">
    <location>
        <begin position="24"/>
        <end position="40"/>
    </location>
</feature>
<evidence type="ECO:0000256" key="1">
    <source>
        <dbReference type="SAM" id="MobiDB-lite"/>
    </source>
</evidence>
<name>A0A7W7Y706_9BACT</name>
<sequence>MAFHLRALECAAQTHEEKARRQLPHTPARTAAGAAPSPARMSDSEAPSLPLFTPRSWAVAGAPLTGTGSLPPVPQKDVTAGLDLFQAAPAAETEATTDGYTAWKSAMAAEKAAEQARKRSTELPVQADADGFARWRQEAEEARRAFEKRWGIPPGKMVRVLLRGESREREGLLRLAEEPPEKTATTSVKDLRLVLAGHTFSAAQIVSLVRV</sequence>
<accession>A0A7W7Y706</accession>
<dbReference type="Proteomes" id="UP000590740">
    <property type="component" value="Unassembled WGS sequence"/>
</dbReference>
<gene>
    <name evidence="2" type="ORF">HNQ65_000151</name>
</gene>
<organism evidence="2 3">
    <name type="scientific">Prosthecobacter vanneervenii</name>
    <dbReference type="NCBI Taxonomy" id="48466"/>
    <lineage>
        <taxon>Bacteria</taxon>
        <taxon>Pseudomonadati</taxon>
        <taxon>Verrucomicrobiota</taxon>
        <taxon>Verrucomicrobiia</taxon>
        <taxon>Verrucomicrobiales</taxon>
        <taxon>Verrucomicrobiaceae</taxon>
        <taxon>Prosthecobacter</taxon>
    </lineage>
</organism>
<dbReference type="RefSeq" id="WP_184337398.1">
    <property type="nucleotide sequence ID" value="NZ_JACHIG010000001.1"/>
</dbReference>
<keyword evidence="3" id="KW-1185">Reference proteome</keyword>